<evidence type="ECO:0000256" key="13">
    <source>
        <dbReference type="ARBA" id="ARBA00047880"/>
    </source>
</evidence>
<dbReference type="NCBIfam" id="NF004159">
    <property type="entry name" value="PRK05627.1-2"/>
    <property type="match status" value="1"/>
</dbReference>
<evidence type="ECO:0000256" key="5">
    <source>
        <dbReference type="ARBA" id="ARBA00022643"/>
    </source>
</evidence>
<dbReference type="CDD" id="cd02064">
    <property type="entry name" value="FAD_synthetase_N"/>
    <property type="match status" value="1"/>
</dbReference>
<comment type="catalytic activity">
    <reaction evidence="14 15">
        <text>FMN + ATP + H(+) = FAD + diphosphate</text>
        <dbReference type="Rhea" id="RHEA:17237"/>
        <dbReference type="ChEBI" id="CHEBI:15378"/>
        <dbReference type="ChEBI" id="CHEBI:30616"/>
        <dbReference type="ChEBI" id="CHEBI:33019"/>
        <dbReference type="ChEBI" id="CHEBI:57692"/>
        <dbReference type="ChEBI" id="CHEBI:58210"/>
        <dbReference type="EC" id="2.7.7.2"/>
    </reaction>
</comment>
<dbReference type="InterPro" id="IPR023465">
    <property type="entry name" value="Riboflavin_kinase_dom_sf"/>
</dbReference>
<dbReference type="EMBL" id="JAUCDY010000002">
    <property type="protein sequence ID" value="MDM7857242.1"/>
    <property type="molecule type" value="Genomic_DNA"/>
</dbReference>
<keyword evidence="11 15" id="KW-0067">ATP-binding</keyword>
<comment type="similarity">
    <text evidence="15">Belongs to the ribF family.</text>
</comment>
<evidence type="ECO:0000256" key="7">
    <source>
        <dbReference type="ARBA" id="ARBA00022695"/>
    </source>
</evidence>
<evidence type="ECO:0000256" key="12">
    <source>
        <dbReference type="ARBA" id="ARBA00023268"/>
    </source>
</evidence>
<evidence type="ECO:0000256" key="15">
    <source>
        <dbReference type="PIRNR" id="PIRNR004491"/>
    </source>
</evidence>
<feature type="domain" description="Riboflavin kinase" evidence="16">
    <location>
        <begin position="183"/>
        <end position="308"/>
    </location>
</feature>
<dbReference type="GO" id="GO:0003919">
    <property type="term" value="F:FMN adenylyltransferase activity"/>
    <property type="evidence" value="ECO:0007669"/>
    <property type="project" value="UniProtKB-EC"/>
</dbReference>
<protein>
    <recommendedName>
        <fullName evidence="15">Riboflavin biosynthesis protein</fullName>
    </recommendedName>
    <domain>
        <recommendedName>
            <fullName evidence="15">Riboflavin kinase</fullName>
            <ecNumber evidence="15">2.7.1.26</ecNumber>
        </recommendedName>
        <alternativeName>
            <fullName evidence="15">Flavokinase</fullName>
        </alternativeName>
    </domain>
    <domain>
        <recommendedName>
            <fullName evidence="15">FMN adenylyltransferase</fullName>
            <ecNumber evidence="15">2.7.7.2</ecNumber>
        </recommendedName>
        <alternativeName>
            <fullName evidence="15">FAD pyrophosphorylase</fullName>
        </alternativeName>
        <alternativeName>
            <fullName evidence="15">FAD synthase</fullName>
        </alternativeName>
    </domain>
</protein>
<comment type="function">
    <text evidence="1">Catalyzes the phosphorylation of riboflavin to FMN followed by the adenylation of FMN to FAD.</text>
</comment>
<keyword evidence="12" id="KW-0511">Multifunctional enzyme</keyword>
<keyword evidence="4 15" id="KW-0285">Flavoprotein</keyword>
<evidence type="ECO:0000259" key="16">
    <source>
        <dbReference type="SMART" id="SM00904"/>
    </source>
</evidence>
<dbReference type="EC" id="2.7.7.2" evidence="15"/>
<evidence type="ECO:0000256" key="10">
    <source>
        <dbReference type="ARBA" id="ARBA00022827"/>
    </source>
</evidence>
<dbReference type="SUPFAM" id="SSF82114">
    <property type="entry name" value="Riboflavin kinase-like"/>
    <property type="match status" value="1"/>
</dbReference>
<dbReference type="InterPro" id="IPR015865">
    <property type="entry name" value="Riboflavin_kinase_bac/euk"/>
</dbReference>
<dbReference type="NCBIfam" id="NF004162">
    <property type="entry name" value="PRK05627.1-5"/>
    <property type="match status" value="1"/>
</dbReference>
<evidence type="ECO:0000256" key="6">
    <source>
        <dbReference type="ARBA" id="ARBA00022679"/>
    </source>
</evidence>
<evidence type="ECO:0000256" key="4">
    <source>
        <dbReference type="ARBA" id="ARBA00022630"/>
    </source>
</evidence>
<dbReference type="InterPro" id="IPR015864">
    <property type="entry name" value="FAD_synthase"/>
</dbReference>
<dbReference type="NCBIfam" id="NF004160">
    <property type="entry name" value="PRK05627.1-3"/>
    <property type="match status" value="1"/>
</dbReference>
<dbReference type="Pfam" id="PF01687">
    <property type="entry name" value="Flavokinase"/>
    <property type="match status" value="1"/>
</dbReference>
<dbReference type="PIRSF" id="PIRSF004491">
    <property type="entry name" value="FAD_Synth"/>
    <property type="match status" value="1"/>
</dbReference>
<proteinExistence type="inferred from homology"/>
<dbReference type="NCBIfam" id="TIGR00083">
    <property type="entry name" value="ribF"/>
    <property type="match status" value="1"/>
</dbReference>
<comment type="pathway">
    <text evidence="3 15">Cofactor biosynthesis; FMN biosynthesis; FMN from riboflavin (ATP route): step 1/1.</text>
</comment>
<keyword evidence="8 15" id="KW-0547">Nucleotide-binding</keyword>
<dbReference type="EC" id="2.7.1.26" evidence="15"/>
<dbReference type="Gene3D" id="2.40.30.30">
    <property type="entry name" value="Riboflavin kinase-like"/>
    <property type="match status" value="1"/>
</dbReference>
<dbReference type="InterPro" id="IPR023468">
    <property type="entry name" value="Riboflavin_kinase"/>
</dbReference>
<evidence type="ECO:0000256" key="1">
    <source>
        <dbReference type="ARBA" id="ARBA00002121"/>
    </source>
</evidence>
<dbReference type="Proteomes" id="UP001241056">
    <property type="component" value="Unassembled WGS sequence"/>
</dbReference>
<evidence type="ECO:0000313" key="17">
    <source>
        <dbReference type="EMBL" id="MDM7857242.1"/>
    </source>
</evidence>
<comment type="pathway">
    <text evidence="2 15">Cofactor biosynthesis; FAD biosynthesis; FAD from FMN: step 1/1.</text>
</comment>
<keyword evidence="5 15" id="KW-0288">FMN</keyword>
<evidence type="ECO:0000256" key="2">
    <source>
        <dbReference type="ARBA" id="ARBA00004726"/>
    </source>
</evidence>
<evidence type="ECO:0000256" key="8">
    <source>
        <dbReference type="ARBA" id="ARBA00022741"/>
    </source>
</evidence>
<reference evidence="17 18" key="1">
    <citation type="submission" date="2023-06" db="EMBL/GenBank/DDBJ databases">
        <title>Thiopseudomonas sp. CY1220 draft genome sequence.</title>
        <authorList>
            <person name="Zhao G."/>
            <person name="An M."/>
        </authorList>
    </citation>
    <scope>NUCLEOTIDE SEQUENCE [LARGE SCALE GENOMIC DNA]</scope>
    <source>
        <strain evidence="17 18">CY1220</strain>
    </source>
</reference>
<evidence type="ECO:0000256" key="11">
    <source>
        <dbReference type="ARBA" id="ARBA00022840"/>
    </source>
</evidence>
<keyword evidence="10 15" id="KW-0274">FAD</keyword>
<accession>A0ABT7SM27</accession>
<dbReference type="RefSeq" id="WP_289409948.1">
    <property type="nucleotide sequence ID" value="NZ_JAUCDY010000002.1"/>
</dbReference>
<dbReference type="PANTHER" id="PTHR22749:SF6">
    <property type="entry name" value="RIBOFLAVIN KINASE"/>
    <property type="match status" value="1"/>
</dbReference>
<keyword evidence="6 15" id="KW-0808">Transferase</keyword>
<comment type="caution">
    <text evidence="17">The sequence shown here is derived from an EMBL/GenBank/DDBJ whole genome shotgun (WGS) entry which is preliminary data.</text>
</comment>
<keyword evidence="7 15" id="KW-0548">Nucleotidyltransferase</keyword>
<comment type="catalytic activity">
    <reaction evidence="13 15">
        <text>riboflavin + ATP = FMN + ADP + H(+)</text>
        <dbReference type="Rhea" id="RHEA:14357"/>
        <dbReference type="ChEBI" id="CHEBI:15378"/>
        <dbReference type="ChEBI" id="CHEBI:30616"/>
        <dbReference type="ChEBI" id="CHEBI:57986"/>
        <dbReference type="ChEBI" id="CHEBI:58210"/>
        <dbReference type="ChEBI" id="CHEBI:456216"/>
        <dbReference type="EC" id="2.7.1.26"/>
    </reaction>
</comment>
<dbReference type="Gene3D" id="3.40.50.620">
    <property type="entry name" value="HUPs"/>
    <property type="match status" value="1"/>
</dbReference>
<dbReference type="GO" id="GO:0008531">
    <property type="term" value="F:riboflavin kinase activity"/>
    <property type="evidence" value="ECO:0007669"/>
    <property type="project" value="UniProtKB-EC"/>
</dbReference>
<evidence type="ECO:0000256" key="9">
    <source>
        <dbReference type="ARBA" id="ARBA00022777"/>
    </source>
</evidence>
<dbReference type="SMART" id="SM00904">
    <property type="entry name" value="Flavokinase"/>
    <property type="match status" value="1"/>
</dbReference>
<evidence type="ECO:0000256" key="14">
    <source>
        <dbReference type="ARBA" id="ARBA00049494"/>
    </source>
</evidence>
<dbReference type="PANTHER" id="PTHR22749">
    <property type="entry name" value="RIBOFLAVIN KINASE/FMN ADENYLYLTRANSFERASE"/>
    <property type="match status" value="1"/>
</dbReference>
<evidence type="ECO:0000313" key="18">
    <source>
        <dbReference type="Proteomes" id="UP001241056"/>
    </source>
</evidence>
<dbReference type="SUPFAM" id="SSF52374">
    <property type="entry name" value="Nucleotidylyl transferase"/>
    <property type="match status" value="1"/>
</dbReference>
<evidence type="ECO:0000256" key="3">
    <source>
        <dbReference type="ARBA" id="ARBA00005201"/>
    </source>
</evidence>
<dbReference type="NCBIfam" id="NF004163">
    <property type="entry name" value="PRK05627.1-6"/>
    <property type="match status" value="1"/>
</dbReference>
<dbReference type="Pfam" id="PF06574">
    <property type="entry name" value="FAD_syn"/>
    <property type="match status" value="1"/>
</dbReference>
<keyword evidence="18" id="KW-1185">Reference proteome</keyword>
<gene>
    <name evidence="17" type="primary">ribF</name>
    <name evidence="17" type="ORF">QEZ41_02960</name>
</gene>
<keyword evidence="9 15" id="KW-0418">Kinase</keyword>
<dbReference type="InterPro" id="IPR014729">
    <property type="entry name" value="Rossmann-like_a/b/a_fold"/>
</dbReference>
<sequence>MQLVRGLHNVRPSAQGCVATIGNFDGVHLGHQQILQSLAVRAKQLSLPSCVIIFEPQPLEYFKPEQAPVRLTRLRDKLELFQQLGVDWVLCVAFNRKFQQLSAQEFVRQVLVKALNVKHLQVGDDFRFGCDRSGDFAFLQATGAECGFSVEPTTTVMQAQQRISSTLIRQALAEADLPLAERLLGRPFSISGRVMHGQKLGRTLHAPTANVQLKRYLAPMQGVFVVQAHLADGRSVAAVANIGTRPTVEQSGRAYLEVHLLDFAEDLYGQRMTVVFHQKLRDEEKFTSLYALQAAIAEDIRLARLYWQQYAMKHRL</sequence>
<organism evidence="17 18">
    <name type="scientific">Thiopseudomonas acetoxidans</name>
    <dbReference type="NCBI Taxonomy" id="3041622"/>
    <lineage>
        <taxon>Bacteria</taxon>
        <taxon>Pseudomonadati</taxon>
        <taxon>Pseudomonadota</taxon>
        <taxon>Gammaproteobacteria</taxon>
        <taxon>Pseudomonadales</taxon>
        <taxon>Pseudomonadaceae</taxon>
        <taxon>Thiopseudomonas</taxon>
    </lineage>
</organism>
<name>A0ABT7SM27_9GAMM</name>
<dbReference type="InterPro" id="IPR002606">
    <property type="entry name" value="Riboflavin_kinase_bac"/>
</dbReference>